<protein>
    <submittedName>
        <fullName evidence="1">RCG63656</fullName>
    </submittedName>
</protein>
<dbReference type="Proteomes" id="UP000234681">
    <property type="component" value="Chromosome 12"/>
</dbReference>
<gene>
    <name evidence="1" type="ORF">rCG_63656</name>
</gene>
<accession>A6J0U9</accession>
<sequence>MEKFCSMAETCRGEIFIKLISQALFG</sequence>
<evidence type="ECO:0000313" key="1">
    <source>
        <dbReference type="EMBL" id="EDM13538.1"/>
    </source>
</evidence>
<name>A6J0U9_RAT</name>
<proteinExistence type="predicted"/>
<dbReference type="AlphaFoldDB" id="A6J0U9"/>
<reference evidence="1 2" key="1">
    <citation type="submission" date="2005-07" db="EMBL/GenBank/DDBJ databases">
        <authorList>
            <person name="Mural R.J."/>
            <person name="Li P.W."/>
            <person name="Adams M.D."/>
            <person name="Amanatides P.G."/>
            <person name="Baden-Tillson H."/>
            <person name="Barnstead M."/>
            <person name="Chin S.H."/>
            <person name="Dew I."/>
            <person name="Evans C.A."/>
            <person name="Ferriera S."/>
            <person name="Flanigan M."/>
            <person name="Fosler C."/>
            <person name="Glodek A."/>
            <person name="Gu Z."/>
            <person name="Holt R.A."/>
            <person name="Jennings D."/>
            <person name="Kraft C.L."/>
            <person name="Lu F."/>
            <person name="Nguyen T."/>
            <person name="Nusskern D.R."/>
            <person name="Pfannkoch C.M."/>
            <person name="Sitter C."/>
            <person name="Sutton G.G."/>
            <person name="Venter J.C."/>
            <person name="Wang Z."/>
            <person name="Woodage T."/>
            <person name="Zheng X.H."/>
            <person name="Zhong F."/>
        </authorList>
    </citation>
    <scope>NUCLEOTIDE SEQUENCE [LARGE SCALE GENOMIC DNA]</scope>
    <source>
        <strain>BN</strain>
        <strain evidence="2">Sprague-Dawley</strain>
    </source>
</reference>
<organism evidence="1 2">
    <name type="scientific">Rattus norvegicus</name>
    <name type="common">Rat</name>
    <dbReference type="NCBI Taxonomy" id="10116"/>
    <lineage>
        <taxon>Eukaryota</taxon>
        <taxon>Metazoa</taxon>
        <taxon>Chordata</taxon>
        <taxon>Craniata</taxon>
        <taxon>Vertebrata</taxon>
        <taxon>Euteleostomi</taxon>
        <taxon>Mammalia</taxon>
        <taxon>Eutheria</taxon>
        <taxon>Euarchontoglires</taxon>
        <taxon>Glires</taxon>
        <taxon>Rodentia</taxon>
        <taxon>Myomorpha</taxon>
        <taxon>Muroidea</taxon>
        <taxon>Muridae</taxon>
        <taxon>Murinae</taxon>
        <taxon>Rattus</taxon>
    </lineage>
</organism>
<dbReference type="EMBL" id="CH473973">
    <property type="protein sequence ID" value="EDM13538.1"/>
    <property type="molecule type" value="Genomic_DNA"/>
</dbReference>
<evidence type="ECO:0000313" key="2">
    <source>
        <dbReference type="Proteomes" id="UP000234681"/>
    </source>
</evidence>